<name>A0A2S2QN63_9HEMI</name>
<sequence length="102" mass="12161">MNDKHETLLFHTETRWLSKENILARLFDLREELKIFLINKRMNYLHEQLCKLKIEKHIAYLVDIFIHLNHLNLQLLGSGKVKLEGSANIFVFEDKFVLLSAR</sequence>
<reference evidence="1" key="1">
    <citation type="submission" date="2018-04" db="EMBL/GenBank/DDBJ databases">
        <title>Transcriptome assembly of Sipha flava.</title>
        <authorList>
            <person name="Scully E.D."/>
            <person name="Geib S.M."/>
            <person name="Palmer N.A."/>
            <person name="Koch K."/>
            <person name="Bradshaw J."/>
            <person name="Heng-Moss T."/>
            <person name="Sarath G."/>
        </authorList>
    </citation>
    <scope>NUCLEOTIDE SEQUENCE</scope>
</reference>
<gene>
    <name evidence="1" type="primary">ZMYM6_13</name>
    <name evidence="1" type="ORF">g.173539</name>
</gene>
<dbReference type="PANTHER" id="PTHR45913:SF19">
    <property type="entry name" value="LOW QUALITY PROTEIN: ZINC FINGER BED DOMAIN-CONTAINING PROTEIN 5-LIKE"/>
    <property type="match status" value="1"/>
</dbReference>
<proteinExistence type="predicted"/>
<accession>A0A2S2QN63</accession>
<organism evidence="1">
    <name type="scientific">Sipha flava</name>
    <name type="common">yellow sugarcane aphid</name>
    <dbReference type="NCBI Taxonomy" id="143950"/>
    <lineage>
        <taxon>Eukaryota</taxon>
        <taxon>Metazoa</taxon>
        <taxon>Ecdysozoa</taxon>
        <taxon>Arthropoda</taxon>
        <taxon>Hexapoda</taxon>
        <taxon>Insecta</taxon>
        <taxon>Pterygota</taxon>
        <taxon>Neoptera</taxon>
        <taxon>Paraneoptera</taxon>
        <taxon>Hemiptera</taxon>
        <taxon>Sternorrhyncha</taxon>
        <taxon>Aphidomorpha</taxon>
        <taxon>Aphidoidea</taxon>
        <taxon>Aphididae</taxon>
        <taxon>Sipha</taxon>
    </lineage>
</organism>
<protein>
    <submittedName>
        <fullName evidence="1">Zinc finger MYM-type protein 6</fullName>
    </submittedName>
</protein>
<dbReference type="PANTHER" id="PTHR45913">
    <property type="entry name" value="EPM2A-INTERACTING PROTEIN 1"/>
    <property type="match status" value="1"/>
</dbReference>
<evidence type="ECO:0000313" key="1">
    <source>
        <dbReference type="EMBL" id="MBY79113.1"/>
    </source>
</evidence>
<dbReference type="EMBL" id="GGMS01009910">
    <property type="protein sequence ID" value="MBY79113.1"/>
    <property type="molecule type" value="Transcribed_RNA"/>
</dbReference>
<dbReference type="AlphaFoldDB" id="A0A2S2QN63"/>